<comment type="caution">
    <text evidence="1">The sequence shown here is derived from an EMBL/GenBank/DDBJ whole genome shotgun (WGS) entry which is preliminary data.</text>
</comment>
<reference evidence="1" key="2">
    <citation type="journal article" date="2019" name="Genome Biol. Evol.">
        <title>Day and night: Metabolic profiles and evolutionary relationships of six axenic non-marine cyanobacteria.</title>
        <authorList>
            <person name="Will S.E."/>
            <person name="Henke P."/>
            <person name="Boedeker C."/>
            <person name="Huang S."/>
            <person name="Brinkmann H."/>
            <person name="Rohde M."/>
            <person name="Jarek M."/>
            <person name="Friedl T."/>
            <person name="Seufert S."/>
            <person name="Schumacher M."/>
            <person name="Overmann J."/>
            <person name="Neumann-Schaal M."/>
            <person name="Petersen J."/>
        </authorList>
    </citation>
    <scope>NUCLEOTIDE SEQUENCE [LARGE SCALE GENOMIC DNA]</scope>
    <source>
        <strain evidence="1">PCC 7102</strain>
    </source>
</reference>
<dbReference type="AlphaFoldDB" id="A0A433VC35"/>
<proteinExistence type="predicted"/>
<evidence type="ECO:0000313" key="2">
    <source>
        <dbReference type="Proteomes" id="UP000271624"/>
    </source>
</evidence>
<name>A0A433VC35_9CYAN</name>
<organism evidence="1 2">
    <name type="scientific">Dulcicalothrix desertica PCC 7102</name>
    <dbReference type="NCBI Taxonomy" id="232991"/>
    <lineage>
        <taxon>Bacteria</taxon>
        <taxon>Bacillati</taxon>
        <taxon>Cyanobacteriota</taxon>
        <taxon>Cyanophyceae</taxon>
        <taxon>Nostocales</taxon>
        <taxon>Calotrichaceae</taxon>
        <taxon>Dulcicalothrix</taxon>
    </lineage>
</organism>
<accession>A0A433VC35</accession>
<gene>
    <name evidence="1" type="ORF">DSM106972_053050</name>
</gene>
<reference evidence="1" key="1">
    <citation type="submission" date="2018-12" db="EMBL/GenBank/DDBJ databases">
        <authorList>
            <person name="Will S."/>
            <person name="Neumann-Schaal M."/>
            <person name="Henke P."/>
        </authorList>
    </citation>
    <scope>NUCLEOTIDE SEQUENCE</scope>
    <source>
        <strain evidence="1">PCC 7102</strain>
    </source>
</reference>
<protein>
    <submittedName>
        <fullName evidence="1">Uncharacterized protein</fullName>
    </submittedName>
</protein>
<keyword evidence="2" id="KW-1185">Reference proteome</keyword>
<sequence>MEIQLCMRTTAMLISCRTQSGTLHSHEINSIERLTDFLNFYQALDYDLQINQVQYRFKQTGRCGRKEFPKIILEKSGYALTTELTLTQISDLEYFLQQHPANTYYLEIDTGIYQLSN</sequence>
<dbReference type="EMBL" id="RSCL01000013">
    <property type="protein sequence ID" value="RUT03666.1"/>
    <property type="molecule type" value="Genomic_DNA"/>
</dbReference>
<dbReference type="Proteomes" id="UP000271624">
    <property type="component" value="Unassembled WGS sequence"/>
</dbReference>
<evidence type="ECO:0000313" key="1">
    <source>
        <dbReference type="EMBL" id="RUT03666.1"/>
    </source>
</evidence>